<feature type="transmembrane region" description="Helical" evidence="5">
    <location>
        <begin position="67"/>
        <end position="89"/>
    </location>
</feature>
<reference evidence="6 7" key="1">
    <citation type="journal article" date="2022" name="Nat. Microbiol.">
        <title>The microbiome of a bacterivorous marine choanoflagellate contains a resource-demanding obligate bacterial associate.</title>
        <authorList>
            <person name="Needham D.M."/>
            <person name="Poirier C."/>
            <person name="Bachy C."/>
            <person name="George E.E."/>
            <person name="Wilken S."/>
            <person name="Yung C.C.M."/>
            <person name="Limardo A.J."/>
            <person name="Morando M."/>
            <person name="Sudek L."/>
            <person name="Malmstrom R.R."/>
            <person name="Keeling P.J."/>
            <person name="Santoro A.E."/>
            <person name="Worden A.Z."/>
        </authorList>
    </citation>
    <scope>NUCLEOTIDE SEQUENCE [LARGE SCALE GENOMIC DNA]</scope>
    <source>
        <strain evidence="6 7">Comchoano-1</strain>
    </source>
</reference>
<evidence type="ECO:0000256" key="3">
    <source>
        <dbReference type="ARBA" id="ARBA00022989"/>
    </source>
</evidence>
<dbReference type="RefSeq" id="WP_258568251.1">
    <property type="nucleotide sequence ID" value="NZ_CP092900.1"/>
</dbReference>
<feature type="transmembrane region" description="Helical" evidence="5">
    <location>
        <begin position="96"/>
        <end position="123"/>
    </location>
</feature>
<dbReference type="InterPro" id="IPR002033">
    <property type="entry name" value="TatC"/>
</dbReference>
<evidence type="ECO:0000256" key="4">
    <source>
        <dbReference type="ARBA" id="ARBA00023136"/>
    </source>
</evidence>
<protein>
    <submittedName>
        <fullName evidence="6">Twin-arginine translocase subunit TatC</fullName>
    </submittedName>
</protein>
<dbReference type="PANTHER" id="PTHR30371">
    <property type="entry name" value="SEC-INDEPENDENT PROTEIN TRANSLOCASE PROTEIN TATC"/>
    <property type="match status" value="1"/>
</dbReference>
<sequence>MLQYWYELRARLLQCLGCYAVSWLLCVIQYQSIFNFFTGVWGPVAHQLVVSDVSAGLMLPWHFASWLALWLTIPVVLYHVLVFVAPALYAHEQKIVYAVALASWLLFVLGAVFGLYEVVPLVLLFTKEWIPMGVLFLPNVSTLWILTVHICLLFGLMAQTPLILLFLLHQEWLTPVQVRQSRSYWVPGLFFMAMVLTPPDVLSQLAMALPLWLLIELTVFGYMLWVRKRDKSLIVS</sequence>
<dbReference type="PANTHER" id="PTHR30371:SF0">
    <property type="entry name" value="SEC-INDEPENDENT PROTEIN TRANSLOCASE PROTEIN TATC, CHLOROPLASTIC-RELATED"/>
    <property type="match status" value="1"/>
</dbReference>
<feature type="transmembrane region" description="Helical" evidence="5">
    <location>
        <begin position="205"/>
        <end position="226"/>
    </location>
</feature>
<proteinExistence type="predicted"/>
<keyword evidence="2 5" id="KW-0812">Transmembrane</keyword>
<gene>
    <name evidence="6" type="ORF">MMH89_04445</name>
</gene>
<evidence type="ECO:0000256" key="2">
    <source>
        <dbReference type="ARBA" id="ARBA00022692"/>
    </source>
</evidence>
<name>A0ABY5DKF5_9GAMM</name>
<evidence type="ECO:0000313" key="6">
    <source>
        <dbReference type="EMBL" id="UTC24467.1"/>
    </source>
</evidence>
<evidence type="ECO:0000256" key="5">
    <source>
        <dbReference type="SAM" id="Phobius"/>
    </source>
</evidence>
<keyword evidence="7" id="KW-1185">Reference proteome</keyword>
<dbReference type="Pfam" id="PF00902">
    <property type="entry name" value="TatC"/>
    <property type="match status" value="1"/>
</dbReference>
<evidence type="ECO:0000256" key="1">
    <source>
        <dbReference type="ARBA" id="ARBA00004141"/>
    </source>
</evidence>
<organism evidence="6 7">
    <name type="scientific">Candidatus Comchoanobacter bicostacola</name>
    <dbReference type="NCBI Taxonomy" id="2919598"/>
    <lineage>
        <taxon>Bacteria</taxon>
        <taxon>Pseudomonadati</taxon>
        <taxon>Pseudomonadota</taxon>
        <taxon>Gammaproteobacteria</taxon>
        <taxon>Candidatus Comchoanobacterales</taxon>
        <taxon>Candidatus Comchoanobacteraceae</taxon>
        <taxon>Candidatus Comchoanobacter</taxon>
    </lineage>
</organism>
<keyword evidence="4 5" id="KW-0472">Membrane</keyword>
<feature type="transmembrane region" description="Helical" evidence="5">
    <location>
        <begin position="181"/>
        <end position="199"/>
    </location>
</feature>
<comment type="subcellular location">
    <subcellularLocation>
        <location evidence="1">Membrane</location>
        <topology evidence="1">Multi-pass membrane protein</topology>
    </subcellularLocation>
</comment>
<evidence type="ECO:0000313" key="7">
    <source>
        <dbReference type="Proteomes" id="UP001055955"/>
    </source>
</evidence>
<accession>A0ABY5DKF5</accession>
<feature type="transmembrane region" description="Helical" evidence="5">
    <location>
        <begin position="143"/>
        <end position="169"/>
    </location>
</feature>
<dbReference type="PRINTS" id="PR01840">
    <property type="entry name" value="TATCFAMILY"/>
</dbReference>
<dbReference type="EMBL" id="CP092900">
    <property type="protein sequence ID" value="UTC24467.1"/>
    <property type="molecule type" value="Genomic_DNA"/>
</dbReference>
<keyword evidence="3 5" id="KW-1133">Transmembrane helix</keyword>
<feature type="transmembrane region" description="Helical" evidence="5">
    <location>
        <begin position="12"/>
        <end position="33"/>
    </location>
</feature>
<dbReference type="Proteomes" id="UP001055955">
    <property type="component" value="Chromosome"/>
</dbReference>